<name>A0A6V8H469_TALPI</name>
<proteinExistence type="predicted"/>
<keyword evidence="2" id="KW-0805">Transcription regulation</keyword>
<accession>A0A6V8H469</accession>
<sequence>MFMPRLDRGPVLPGRNSNEHMALRRNLFEELIREFHPRTLPDSHHTFDDALTAFMITSIGPSEKSVESSLQYWLMFLKFIVQKLGLRMDAPHLGEEDKEERRRLWWAAYIIDRHSSLSFNSRPVITDQECHQLPAPCSDSIWEQTGPLSAGQNEMSYEADILNYAVRSLDMFGVFIPLSRILGEILEYHFLRGNATFNQFADYLLSIRRTIEGNLRLWFVSFQSLVGPDFVQLAEIESETSALHCEPHIAYYALHLYHCMHILLYGPMDIVVMYEDLKWQASAEFIAACEHANACAKMAQRILRVDPHLSLMYRYYGTYFLQSCFIFLILAQKLGRQSDSLIISNCAINLEVLDKFILTTNMDYQHDFARLLRKVLSDLVQHPVSEEFELQENIQPSLDPEMLRYRWIPGFKGLLPNLDRVE</sequence>
<dbReference type="SMART" id="SM00906">
    <property type="entry name" value="Fungal_trans"/>
    <property type="match status" value="1"/>
</dbReference>
<evidence type="ECO:0000313" key="8">
    <source>
        <dbReference type="Proteomes" id="UP000053095"/>
    </source>
</evidence>
<feature type="domain" description="Xylanolytic transcriptional activator regulatory" evidence="6">
    <location>
        <begin position="70"/>
        <end position="140"/>
    </location>
</feature>
<evidence type="ECO:0000256" key="2">
    <source>
        <dbReference type="ARBA" id="ARBA00023015"/>
    </source>
</evidence>
<evidence type="ECO:0000256" key="3">
    <source>
        <dbReference type="ARBA" id="ARBA00023125"/>
    </source>
</evidence>
<dbReference type="Pfam" id="PF04082">
    <property type="entry name" value="Fungal_trans"/>
    <property type="match status" value="1"/>
</dbReference>
<keyword evidence="4" id="KW-0804">Transcription</keyword>
<evidence type="ECO:0000313" key="7">
    <source>
        <dbReference type="EMBL" id="GAM35496.1"/>
    </source>
</evidence>
<dbReference type="AlphaFoldDB" id="A0A6V8H469"/>
<evidence type="ECO:0000256" key="1">
    <source>
        <dbReference type="ARBA" id="ARBA00022833"/>
    </source>
</evidence>
<dbReference type="GO" id="GO:0006351">
    <property type="term" value="P:DNA-templated transcription"/>
    <property type="evidence" value="ECO:0007669"/>
    <property type="project" value="InterPro"/>
</dbReference>
<keyword evidence="1" id="KW-0862">Zinc</keyword>
<keyword evidence="8" id="KW-1185">Reference proteome</keyword>
<keyword evidence="5" id="KW-0539">Nucleus</keyword>
<dbReference type="InterPro" id="IPR051439">
    <property type="entry name" value="XlnR/Xlr1"/>
</dbReference>
<dbReference type="Proteomes" id="UP000053095">
    <property type="component" value="Unassembled WGS sequence"/>
</dbReference>
<dbReference type="EMBL" id="DF933813">
    <property type="protein sequence ID" value="GAM35496.1"/>
    <property type="molecule type" value="Genomic_DNA"/>
</dbReference>
<keyword evidence="3" id="KW-0238">DNA-binding</keyword>
<evidence type="ECO:0000256" key="5">
    <source>
        <dbReference type="ARBA" id="ARBA00023242"/>
    </source>
</evidence>
<dbReference type="GO" id="GO:0003677">
    <property type="term" value="F:DNA binding"/>
    <property type="evidence" value="ECO:0007669"/>
    <property type="project" value="UniProtKB-KW"/>
</dbReference>
<organism evidence="7 8">
    <name type="scientific">Talaromyces pinophilus</name>
    <name type="common">Penicillium pinophilum</name>
    <dbReference type="NCBI Taxonomy" id="128442"/>
    <lineage>
        <taxon>Eukaryota</taxon>
        <taxon>Fungi</taxon>
        <taxon>Dikarya</taxon>
        <taxon>Ascomycota</taxon>
        <taxon>Pezizomycotina</taxon>
        <taxon>Eurotiomycetes</taxon>
        <taxon>Eurotiomycetidae</taxon>
        <taxon>Eurotiales</taxon>
        <taxon>Trichocomaceae</taxon>
        <taxon>Talaromyces</taxon>
        <taxon>Talaromyces sect. Talaromyces</taxon>
    </lineage>
</organism>
<dbReference type="PANTHER" id="PTHR47663:SF1">
    <property type="entry name" value="XYLANOLYTIC TRANSCRIPTIONAL ACTIVATOR XLNR-RELATED"/>
    <property type="match status" value="1"/>
</dbReference>
<dbReference type="CDD" id="cd12148">
    <property type="entry name" value="fungal_TF_MHR"/>
    <property type="match status" value="1"/>
</dbReference>
<evidence type="ECO:0000256" key="4">
    <source>
        <dbReference type="ARBA" id="ARBA00023163"/>
    </source>
</evidence>
<dbReference type="GO" id="GO:0008270">
    <property type="term" value="F:zinc ion binding"/>
    <property type="evidence" value="ECO:0007669"/>
    <property type="project" value="InterPro"/>
</dbReference>
<reference evidence="8" key="1">
    <citation type="journal article" date="2015" name="Genome Announc.">
        <title>Draft genome sequence of Talaromyces cellulolyticus strain Y-94, a source of lignocellulosic biomass-degrading enzymes.</title>
        <authorList>
            <person name="Fujii T."/>
            <person name="Koike H."/>
            <person name="Sawayama S."/>
            <person name="Yano S."/>
            <person name="Inoue H."/>
        </authorList>
    </citation>
    <scope>NUCLEOTIDE SEQUENCE [LARGE SCALE GENOMIC DNA]</scope>
    <source>
        <strain evidence="8">Y-94</strain>
    </source>
</reference>
<evidence type="ECO:0000259" key="6">
    <source>
        <dbReference type="SMART" id="SM00906"/>
    </source>
</evidence>
<protein>
    <recommendedName>
        <fullName evidence="6">Xylanolytic transcriptional activator regulatory domain-containing protein</fullName>
    </recommendedName>
</protein>
<comment type="caution">
    <text evidence="7">The sequence shown here is derived from an EMBL/GenBank/DDBJ whole genome shotgun (WGS) entry which is preliminary data.</text>
</comment>
<dbReference type="InterPro" id="IPR007219">
    <property type="entry name" value="XnlR_reg_dom"/>
</dbReference>
<dbReference type="PANTHER" id="PTHR47663">
    <property type="entry name" value="XYLANOLYTIC TRANSCRIPTIONAL ACTIVATOR XLNR-RELATED"/>
    <property type="match status" value="1"/>
</dbReference>
<gene>
    <name evidence="7" type="ORF">TCE0_017r03878</name>
</gene>